<dbReference type="Proteomes" id="UP000622405">
    <property type="component" value="Unassembled WGS sequence"/>
</dbReference>
<gene>
    <name evidence="2" type="ORF">GH811_13475</name>
</gene>
<evidence type="ECO:0000313" key="3">
    <source>
        <dbReference type="Proteomes" id="UP000622405"/>
    </source>
</evidence>
<comment type="caution">
    <text evidence="2">The sequence shown here is derived from an EMBL/GenBank/DDBJ whole genome shotgun (WGS) entry which is preliminary data.</text>
</comment>
<keyword evidence="3" id="KW-1185">Reference proteome</keyword>
<dbReference type="InterPro" id="IPR037523">
    <property type="entry name" value="VOC_core"/>
</dbReference>
<dbReference type="Pfam" id="PF00903">
    <property type="entry name" value="Glyoxalase"/>
    <property type="match status" value="1"/>
</dbReference>
<name>A0ABR6YZG9_9FIRM</name>
<reference evidence="2 3" key="1">
    <citation type="journal article" date="2020" name="mSystems">
        <title>Defining Genomic and Predicted Metabolic Features of the Acetobacterium Genus.</title>
        <authorList>
            <person name="Ross D.E."/>
            <person name="Marshall C.W."/>
            <person name="Gulliver D."/>
            <person name="May H.D."/>
            <person name="Norman R.S."/>
        </authorList>
    </citation>
    <scope>NUCLEOTIDE SEQUENCE [LARGE SCALE GENOMIC DNA]</scope>
    <source>
        <strain evidence="2 3">DSM 4132</strain>
    </source>
</reference>
<dbReference type="RefSeq" id="WP_186894792.1">
    <property type="nucleotide sequence ID" value="NZ_WJBE01000013.1"/>
</dbReference>
<proteinExistence type="predicted"/>
<dbReference type="PROSITE" id="PS51819">
    <property type="entry name" value="VOC"/>
    <property type="match status" value="1"/>
</dbReference>
<evidence type="ECO:0000313" key="2">
    <source>
        <dbReference type="EMBL" id="MBC3900626.1"/>
    </source>
</evidence>
<feature type="domain" description="VOC" evidence="1">
    <location>
        <begin position="3"/>
        <end position="114"/>
    </location>
</feature>
<organism evidence="2 3">
    <name type="scientific">Acetobacterium malicum</name>
    <dbReference type="NCBI Taxonomy" id="52692"/>
    <lineage>
        <taxon>Bacteria</taxon>
        <taxon>Bacillati</taxon>
        <taxon>Bacillota</taxon>
        <taxon>Clostridia</taxon>
        <taxon>Eubacteriales</taxon>
        <taxon>Eubacteriaceae</taxon>
        <taxon>Acetobacterium</taxon>
    </lineage>
</organism>
<evidence type="ECO:0000259" key="1">
    <source>
        <dbReference type="PROSITE" id="PS51819"/>
    </source>
</evidence>
<dbReference type="InterPro" id="IPR004360">
    <property type="entry name" value="Glyas_Fos-R_dOase_dom"/>
</dbReference>
<accession>A0ABR6YZG9</accession>
<dbReference type="Gene3D" id="3.10.180.10">
    <property type="entry name" value="2,3-Dihydroxybiphenyl 1,2-Dioxygenase, domain 1"/>
    <property type="match status" value="1"/>
</dbReference>
<protein>
    <submittedName>
        <fullName evidence="2">VOC family protein</fullName>
    </submittedName>
</protein>
<dbReference type="SUPFAM" id="SSF54593">
    <property type="entry name" value="Glyoxalase/Bleomycin resistance protein/Dihydroxybiphenyl dioxygenase"/>
    <property type="match status" value="1"/>
</dbReference>
<sequence length="115" mass="13122">MKAYDNFFLPVDDLEQAKNYFSNVLGLKLKFDFSDKGMAAFNVGDEEPAIILKEKNKFPDAKPTIWFVVDNVNDEYKRLCNNGVNFISKPFQIGTGNAVEFEDLFGNRLGMTDYC</sequence>
<dbReference type="InterPro" id="IPR029068">
    <property type="entry name" value="Glyas_Bleomycin-R_OHBP_Dase"/>
</dbReference>
<dbReference type="EMBL" id="WJBE01000013">
    <property type="protein sequence ID" value="MBC3900626.1"/>
    <property type="molecule type" value="Genomic_DNA"/>
</dbReference>